<dbReference type="Gene3D" id="3.30.1120.90">
    <property type="entry name" value="Nucleosome assembly protein"/>
    <property type="match status" value="1"/>
</dbReference>
<dbReference type="PANTHER" id="PTHR11875">
    <property type="entry name" value="TESTIS-SPECIFIC Y-ENCODED PROTEIN"/>
    <property type="match status" value="1"/>
</dbReference>
<dbReference type="EMBL" id="CARXXK010000004">
    <property type="protein sequence ID" value="CAI6365866.1"/>
    <property type="molecule type" value="Genomic_DNA"/>
</dbReference>
<dbReference type="GO" id="GO:0005634">
    <property type="term" value="C:nucleus"/>
    <property type="evidence" value="ECO:0007669"/>
    <property type="project" value="InterPro"/>
</dbReference>
<comment type="similarity">
    <text evidence="1 2">Belongs to the nucleosome assembly protein (NAP) family.</text>
</comment>
<dbReference type="AlphaFoldDB" id="A0AAV0XCJ3"/>
<evidence type="ECO:0000256" key="2">
    <source>
        <dbReference type="RuleBase" id="RU003876"/>
    </source>
</evidence>
<gene>
    <name evidence="3" type="ORF">MEUPH1_LOCUS20527</name>
</gene>
<evidence type="ECO:0000256" key="1">
    <source>
        <dbReference type="ARBA" id="ARBA00009947"/>
    </source>
</evidence>
<name>A0AAV0XCJ3_9HEMI</name>
<protein>
    <submittedName>
        <fullName evidence="3">Uncharacterized protein</fullName>
    </submittedName>
</protein>
<evidence type="ECO:0000313" key="3">
    <source>
        <dbReference type="EMBL" id="CAI6365866.1"/>
    </source>
</evidence>
<accession>A0AAV0XCJ3</accession>
<dbReference type="InterPro" id="IPR037231">
    <property type="entry name" value="NAP-like_sf"/>
</dbReference>
<keyword evidence="4" id="KW-1185">Reference proteome</keyword>
<proteinExistence type="inferred from homology"/>
<dbReference type="SUPFAM" id="SSF143113">
    <property type="entry name" value="NAP-like"/>
    <property type="match status" value="1"/>
</dbReference>
<organism evidence="3 4">
    <name type="scientific">Macrosiphum euphorbiae</name>
    <name type="common">potato aphid</name>
    <dbReference type="NCBI Taxonomy" id="13131"/>
    <lineage>
        <taxon>Eukaryota</taxon>
        <taxon>Metazoa</taxon>
        <taxon>Ecdysozoa</taxon>
        <taxon>Arthropoda</taxon>
        <taxon>Hexapoda</taxon>
        <taxon>Insecta</taxon>
        <taxon>Pterygota</taxon>
        <taxon>Neoptera</taxon>
        <taxon>Paraneoptera</taxon>
        <taxon>Hemiptera</taxon>
        <taxon>Sternorrhyncha</taxon>
        <taxon>Aphidomorpha</taxon>
        <taxon>Aphidoidea</taxon>
        <taxon>Aphididae</taxon>
        <taxon>Macrosiphini</taxon>
        <taxon>Macrosiphum</taxon>
    </lineage>
</organism>
<comment type="caution">
    <text evidence="3">The sequence shown here is derived from an EMBL/GenBank/DDBJ whole genome shotgun (WGS) entry which is preliminary data.</text>
</comment>
<dbReference type="GO" id="GO:0006334">
    <property type="term" value="P:nucleosome assembly"/>
    <property type="evidence" value="ECO:0007669"/>
    <property type="project" value="InterPro"/>
</dbReference>
<dbReference type="InterPro" id="IPR002164">
    <property type="entry name" value="NAP_family"/>
</dbReference>
<sequence>MVKQTTHLKNKLTNMSPEVKKRVRALKKLILAQHEIGLRFNAEVHLLKLKYEKVYEPYINKQTDIIQGNYEPTKGEYSSSDEDDEPVKIGLESKEASRQEPKGIPDFWLNYIKNSYKFKFFILPHDEKIFRHLSDIRCNRSEEYIGYTIEFHFTPNEWFTNNVLTLKFEEYPPDDIFDSVKWYGIDYAFEYKLTGCEINWNEGKNVTQQIKNVTLEGIEVPFYKTVEYPSFFNLFNDTYNSTKLDRRYFQTLFKDYKQKCNWLVSEALGELYFNHADFQFHKMKMFDISDEYETCESYIETDEEDGMSHSQMK</sequence>
<evidence type="ECO:0000313" key="4">
    <source>
        <dbReference type="Proteomes" id="UP001160148"/>
    </source>
</evidence>
<dbReference type="Gene3D" id="1.20.5.1500">
    <property type="match status" value="1"/>
</dbReference>
<reference evidence="3 4" key="1">
    <citation type="submission" date="2023-01" db="EMBL/GenBank/DDBJ databases">
        <authorList>
            <person name="Whitehead M."/>
        </authorList>
    </citation>
    <scope>NUCLEOTIDE SEQUENCE [LARGE SCALE GENOMIC DNA]</scope>
</reference>
<dbReference type="Pfam" id="PF00956">
    <property type="entry name" value="NAP"/>
    <property type="match status" value="1"/>
</dbReference>
<dbReference type="Proteomes" id="UP001160148">
    <property type="component" value="Unassembled WGS sequence"/>
</dbReference>